<dbReference type="PANTHER" id="PTHR43867">
    <property type="entry name" value="CELLULOSE SYNTHASE CATALYTIC SUBUNIT A [UDP-FORMING]"/>
    <property type="match status" value="1"/>
</dbReference>
<feature type="transmembrane region" description="Helical" evidence="7">
    <location>
        <begin position="74"/>
        <end position="94"/>
    </location>
</feature>
<keyword evidence="6 7" id="KW-0472">Membrane</keyword>
<feature type="domain" description="Glycosyltransferase 2-like" evidence="8">
    <location>
        <begin position="201"/>
        <end position="405"/>
    </location>
</feature>
<keyword evidence="5 7" id="KW-1133">Transmembrane helix</keyword>
<dbReference type="SUPFAM" id="SSF53448">
    <property type="entry name" value="Nucleotide-diphospho-sugar transferases"/>
    <property type="match status" value="1"/>
</dbReference>
<feature type="transmembrane region" description="Helical" evidence="7">
    <location>
        <begin position="377"/>
        <end position="396"/>
    </location>
</feature>
<evidence type="ECO:0000256" key="4">
    <source>
        <dbReference type="ARBA" id="ARBA00022692"/>
    </source>
</evidence>
<feature type="transmembrane region" description="Helical" evidence="7">
    <location>
        <begin position="481"/>
        <end position="502"/>
    </location>
</feature>
<evidence type="ECO:0000259" key="8">
    <source>
        <dbReference type="Pfam" id="PF13632"/>
    </source>
</evidence>
<feature type="transmembrane region" description="Helical" evidence="7">
    <location>
        <begin position="438"/>
        <end position="460"/>
    </location>
</feature>
<evidence type="ECO:0000256" key="7">
    <source>
        <dbReference type="SAM" id="Phobius"/>
    </source>
</evidence>
<evidence type="ECO:0000313" key="10">
    <source>
        <dbReference type="Proteomes" id="UP000001953"/>
    </source>
</evidence>
<keyword evidence="9" id="KW-0614">Plasmid</keyword>
<geneLocation type="plasmid" evidence="10">
    <name>pNITHX1</name>
</geneLocation>
<dbReference type="GO" id="GO:0005886">
    <property type="term" value="C:plasma membrane"/>
    <property type="evidence" value="ECO:0007669"/>
    <property type="project" value="TreeGrafter"/>
</dbReference>
<dbReference type="InterPro" id="IPR001173">
    <property type="entry name" value="Glyco_trans_2-like"/>
</dbReference>
<keyword evidence="4 7" id="KW-0812">Transmembrane</keyword>
<dbReference type="PANTHER" id="PTHR43867:SF2">
    <property type="entry name" value="CELLULOSE SYNTHASE CATALYTIC SUBUNIT A [UDP-FORMING]"/>
    <property type="match status" value="1"/>
</dbReference>
<name>Q1QG10_NITHX</name>
<proteinExistence type="predicted"/>
<dbReference type="RefSeq" id="WP_011504902.1">
    <property type="nucleotide sequence ID" value="NC_007959.1"/>
</dbReference>
<evidence type="ECO:0000256" key="1">
    <source>
        <dbReference type="ARBA" id="ARBA00004141"/>
    </source>
</evidence>
<keyword evidence="10" id="KW-1185">Reference proteome</keyword>
<dbReference type="CAZy" id="GT2">
    <property type="family name" value="Glycosyltransferase Family 2"/>
</dbReference>
<dbReference type="HOGENOM" id="CLU_011907_3_0_5"/>
<dbReference type="Proteomes" id="UP000001953">
    <property type="component" value="Plasmid 1"/>
</dbReference>
<dbReference type="Pfam" id="PF13632">
    <property type="entry name" value="Glyco_trans_2_3"/>
    <property type="match status" value="1"/>
</dbReference>
<dbReference type="InterPro" id="IPR029044">
    <property type="entry name" value="Nucleotide-diphossugar_trans"/>
</dbReference>
<dbReference type="OrthoDB" id="9806824at2"/>
<comment type="subcellular location">
    <subcellularLocation>
        <location evidence="1">Membrane</location>
        <topology evidence="1">Multi-pass membrane protein</topology>
    </subcellularLocation>
</comment>
<organism evidence="9 10">
    <name type="scientific">Nitrobacter hamburgensis (strain DSM 10229 / NCIMB 13809 / X14)</name>
    <dbReference type="NCBI Taxonomy" id="323097"/>
    <lineage>
        <taxon>Bacteria</taxon>
        <taxon>Pseudomonadati</taxon>
        <taxon>Pseudomonadota</taxon>
        <taxon>Alphaproteobacteria</taxon>
        <taxon>Hyphomicrobiales</taxon>
        <taxon>Nitrobacteraceae</taxon>
        <taxon>Nitrobacter</taxon>
    </lineage>
</organism>
<evidence type="ECO:0000256" key="3">
    <source>
        <dbReference type="ARBA" id="ARBA00022679"/>
    </source>
</evidence>
<feature type="transmembrane region" description="Helical" evidence="7">
    <location>
        <begin position="514"/>
        <end position="535"/>
    </location>
</feature>
<keyword evidence="2" id="KW-0328">Glycosyltransferase</keyword>
<dbReference type="AlphaFoldDB" id="Q1QG10"/>
<evidence type="ECO:0000256" key="2">
    <source>
        <dbReference type="ARBA" id="ARBA00022676"/>
    </source>
</evidence>
<evidence type="ECO:0000256" key="5">
    <source>
        <dbReference type="ARBA" id="ARBA00022989"/>
    </source>
</evidence>
<protein>
    <submittedName>
        <fullName evidence="9">Glycosyl transferase, family 2</fullName>
    </submittedName>
</protein>
<dbReference type="EMBL" id="CP000320">
    <property type="protein sequence ID" value="ABE64837.1"/>
    <property type="molecule type" value="Genomic_DNA"/>
</dbReference>
<dbReference type="InterPro" id="IPR050321">
    <property type="entry name" value="Glycosyltr_2/OpgH_subfam"/>
</dbReference>
<dbReference type="Gene3D" id="3.90.550.10">
    <property type="entry name" value="Spore Coat Polysaccharide Biosynthesis Protein SpsA, Chain A"/>
    <property type="match status" value="1"/>
</dbReference>
<gene>
    <name evidence="9" type="ordered locus">Nham_4219</name>
</gene>
<feature type="transmembrane region" description="Helical" evidence="7">
    <location>
        <begin position="37"/>
        <end position="54"/>
    </location>
</feature>
<evidence type="ECO:0000313" key="9">
    <source>
        <dbReference type="EMBL" id="ABE64837.1"/>
    </source>
</evidence>
<reference evidence="10" key="1">
    <citation type="submission" date="2006-03" db="EMBL/GenBank/DDBJ databases">
        <title>Complete sequence of plasmid 1 of Nitrobacter hamburgensis X14.</title>
        <authorList>
            <consortium name="US DOE Joint Genome Institute"/>
            <person name="Copeland A."/>
            <person name="Lucas S."/>
            <person name="Lapidus A."/>
            <person name="Barry K."/>
            <person name="Detter J.C."/>
            <person name="Glavina del Rio T."/>
            <person name="Hammon N."/>
            <person name="Israni S."/>
            <person name="Dalin E."/>
            <person name="Tice H."/>
            <person name="Pitluck S."/>
            <person name="Chain P."/>
            <person name="Malfatti S."/>
            <person name="Shin M."/>
            <person name="Vergez L."/>
            <person name="Schmutz J."/>
            <person name="Larimer F."/>
            <person name="Land M."/>
            <person name="Hauser L."/>
            <person name="Kyrpides N."/>
            <person name="Ivanova N."/>
            <person name="Ward B."/>
            <person name="Arp D."/>
            <person name="Klotz M."/>
            <person name="Stein L."/>
            <person name="O'Mullan G."/>
            <person name="Starkenburg S."/>
            <person name="Sayavedra L."/>
            <person name="Poret-Peterson A.T."/>
            <person name="Gentry M.E."/>
            <person name="Bruce D."/>
            <person name="Richardson P."/>
        </authorList>
    </citation>
    <scope>NUCLEOTIDE SEQUENCE [LARGE SCALE GENOMIC DNA]</scope>
    <source>
        <strain evidence="10">DSM 10229 / NCIMB 13809 / X14</strain>
        <plasmid evidence="10">Plasmid pNITHX1</plasmid>
    </source>
</reference>
<dbReference type="GO" id="GO:0016758">
    <property type="term" value="F:hexosyltransferase activity"/>
    <property type="evidence" value="ECO:0007669"/>
    <property type="project" value="TreeGrafter"/>
</dbReference>
<dbReference type="KEGG" id="nha:Nham_4219"/>
<evidence type="ECO:0000256" key="6">
    <source>
        <dbReference type="ARBA" id="ARBA00023136"/>
    </source>
</evidence>
<keyword evidence="3 9" id="KW-0808">Transferase</keyword>
<sequence length="659" mass="73522">MLESAADNSSILMIDFGLWIGLLVSARLLNPSRALDRMIFGSTAGALLVIYIFWCWHDTLPRLSMSAQSLWPHLFFTLEFIAVVYTLMSIVILFRSVDRSGQADRTEHDMRVRNAWPTVDVFICTYDEPLEVIERSILTALELDYPDFTVWVLDDTRRSWLRDYCLEAGARYITRSDNKAAKAGNLNNALTVTSAATNAPVILVLDADFAPQRHLLKRTVGLLADPGVAIVQTPQFYYNSDPIQHNLLATQSMVDDQRFFFDVFQPAKDAWGCAFCVGTSFVVRRDRLVEIGGFPSQAISEDINLTYTMLAHGYQTWWLNEKLSCGLSAEGIPEYITQRSRWCLGTIQVALLRDGPLFGRGHSAIQRLHYIHGILNWLCKPFLVLLLIAPMMYWFAGLPAFEADYLAFLRYGAPAILGQTIYMAWISRSRTVPLFMEATHAIVSFAVSATLISAVVKPFGRPFKITDKGGDRSAPKLRWKLALTFGLIAFGSAASIAWAFLSPYAASEISSRDYFNLLWAGISMLIAFIAFVACFELPRGDKFFPVNEAGALALAGNDHAVPCRVAALSTSSVELTWTAAMRPLTESAQPWLYMERLGWVAVTVAAATGKTALGHLHPTFEQRRRLVIWLFGLPPSDVVETVRITGVIAGLVRRGFRGR</sequence>
<accession>Q1QG10</accession>
<dbReference type="CDD" id="cd06421">
    <property type="entry name" value="CESA_CelA_like"/>
    <property type="match status" value="1"/>
</dbReference>
<feature type="transmembrane region" description="Helical" evidence="7">
    <location>
        <begin position="12"/>
        <end position="30"/>
    </location>
</feature>